<dbReference type="GO" id="GO:0022857">
    <property type="term" value="F:transmembrane transporter activity"/>
    <property type="evidence" value="ECO:0007669"/>
    <property type="project" value="InterPro"/>
</dbReference>
<dbReference type="PANTHER" id="PTHR43045">
    <property type="entry name" value="SHIKIMATE TRANSPORTER"/>
    <property type="match status" value="1"/>
</dbReference>
<gene>
    <name evidence="9" type="ORF">AB3G37_14115</name>
</gene>
<feature type="transmembrane region" description="Helical" evidence="7">
    <location>
        <begin position="102"/>
        <end position="120"/>
    </location>
</feature>
<feature type="transmembrane region" description="Helical" evidence="7">
    <location>
        <begin position="349"/>
        <end position="369"/>
    </location>
</feature>
<dbReference type="Pfam" id="PF07690">
    <property type="entry name" value="MFS_1"/>
    <property type="match status" value="1"/>
</dbReference>
<evidence type="ECO:0000256" key="6">
    <source>
        <dbReference type="ARBA" id="ARBA00023136"/>
    </source>
</evidence>
<feature type="transmembrane region" description="Helical" evidence="7">
    <location>
        <begin position="198"/>
        <end position="219"/>
    </location>
</feature>
<evidence type="ECO:0000313" key="9">
    <source>
        <dbReference type="EMBL" id="XDU70714.1"/>
    </source>
</evidence>
<evidence type="ECO:0000256" key="5">
    <source>
        <dbReference type="ARBA" id="ARBA00022989"/>
    </source>
</evidence>
<dbReference type="EMBL" id="CP165628">
    <property type="protein sequence ID" value="XDU70714.1"/>
    <property type="molecule type" value="Genomic_DNA"/>
</dbReference>
<dbReference type="RefSeq" id="WP_009635412.1">
    <property type="nucleotide sequence ID" value="NZ_CP165628.1"/>
</dbReference>
<keyword evidence="5 7" id="KW-1133">Transmembrane helix</keyword>
<feature type="transmembrane region" description="Helical" evidence="7">
    <location>
        <begin position="126"/>
        <end position="146"/>
    </location>
</feature>
<proteinExistence type="predicted"/>
<dbReference type="FunFam" id="1.20.1250.20:FF:000001">
    <property type="entry name" value="Dicarboxylate MFS transporter"/>
    <property type="match status" value="1"/>
</dbReference>
<feature type="transmembrane region" description="Helical" evidence="7">
    <location>
        <begin position="389"/>
        <end position="409"/>
    </location>
</feature>
<dbReference type="PROSITE" id="PS50850">
    <property type="entry name" value="MFS"/>
    <property type="match status" value="1"/>
</dbReference>
<feature type="transmembrane region" description="Helical" evidence="7">
    <location>
        <begin position="293"/>
        <end position="312"/>
    </location>
</feature>
<evidence type="ECO:0000256" key="4">
    <source>
        <dbReference type="ARBA" id="ARBA00022692"/>
    </source>
</evidence>
<accession>A0AB39VKN8</accession>
<dbReference type="InterPro" id="IPR036259">
    <property type="entry name" value="MFS_trans_sf"/>
</dbReference>
<sequence>MSGNAILYPQEQTAARAASREDRRKLTYVIGSSLAGNTIEQYDFMIYGLAATLVFPHLFFPNLSPFAGTIVSFLTIAITFFSRPLGAIFFGHFGDKIGRKKTLIISIMMMGLATFGIGLIPSHAVIGNFAPVLLVLLRLCQGFAIGGEWGGASTMIAEYAPPHRRGFFGTFVQLGNSIGLFLSTAAFALIASLPDEQLYAWGWRVPFLVSIVLLGLGLFMRSKVDETPVFLAAQKKKTLQPKQSMPLIRLLKTHPRAILTTVAMRMTELVLSYWIAVFFTSYATTTLGLSRDIPLMAIALASVVGTFTFLFFGHLSDSIGRRPLYLAGVSLALIFAFPLFWMIGSGSVALFIFAIVFSYSVIYGLMYSIQPALFTELFSTDVRYSGVSLGSQLAGVIGGLTPIVCAFLIKWSGGAPWPLSLWLGAMALITLFATLKTKETLHQDLSADRSE</sequence>
<dbReference type="Gene3D" id="1.20.1250.20">
    <property type="entry name" value="MFS general substrate transporter like domains"/>
    <property type="match status" value="2"/>
</dbReference>
<dbReference type="AlphaFoldDB" id="A0AB39VKN8"/>
<keyword evidence="3" id="KW-1003">Cell membrane</keyword>
<protein>
    <submittedName>
        <fullName evidence="9">MFS transporter</fullName>
    </submittedName>
</protein>
<dbReference type="InterPro" id="IPR020846">
    <property type="entry name" value="MFS_dom"/>
</dbReference>
<feature type="transmembrane region" description="Helical" evidence="7">
    <location>
        <begin position="415"/>
        <end position="435"/>
    </location>
</feature>
<evidence type="ECO:0000256" key="1">
    <source>
        <dbReference type="ARBA" id="ARBA00004651"/>
    </source>
</evidence>
<dbReference type="SUPFAM" id="SSF103473">
    <property type="entry name" value="MFS general substrate transporter"/>
    <property type="match status" value="1"/>
</dbReference>
<keyword evidence="4 7" id="KW-0812">Transmembrane</keyword>
<reference evidence="9" key="1">
    <citation type="submission" date="2024-07" db="EMBL/GenBank/DDBJ databases">
        <authorList>
            <person name="Biller S.J."/>
        </authorList>
    </citation>
    <scope>NUCLEOTIDE SEQUENCE</scope>
    <source>
        <strain evidence="9">WC2420</strain>
    </source>
</reference>
<keyword evidence="6 7" id="KW-0472">Membrane</keyword>
<dbReference type="CDD" id="cd17369">
    <property type="entry name" value="MFS_ShiA_like"/>
    <property type="match status" value="1"/>
</dbReference>
<feature type="transmembrane region" description="Helical" evidence="7">
    <location>
        <begin position="324"/>
        <end position="343"/>
    </location>
</feature>
<feature type="transmembrane region" description="Helical" evidence="7">
    <location>
        <begin position="167"/>
        <end position="192"/>
    </location>
</feature>
<dbReference type="PANTHER" id="PTHR43045:SF1">
    <property type="entry name" value="SHIKIMATE TRANSPORTER"/>
    <property type="match status" value="1"/>
</dbReference>
<evidence type="ECO:0000256" key="7">
    <source>
        <dbReference type="SAM" id="Phobius"/>
    </source>
</evidence>
<keyword evidence="2" id="KW-0813">Transport</keyword>
<feature type="domain" description="Major facilitator superfamily (MFS) profile" evidence="8">
    <location>
        <begin position="29"/>
        <end position="442"/>
    </location>
</feature>
<evidence type="ECO:0000256" key="2">
    <source>
        <dbReference type="ARBA" id="ARBA00022448"/>
    </source>
</evidence>
<dbReference type="InterPro" id="IPR011701">
    <property type="entry name" value="MFS"/>
</dbReference>
<dbReference type="GO" id="GO:0005886">
    <property type="term" value="C:plasma membrane"/>
    <property type="evidence" value="ECO:0007669"/>
    <property type="project" value="UniProtKB-SubCell"/>
</dbReference>
<evidence type="ECO:0000256" key="3">
    <source>
        <dbReference type="ARBA" id="ARBA00022475"/>
    </source>
</evidence>
<comment type="subcellular location">
    <subcellularLocation>
        <location evidence="1">Cell membrane</location>
        <topology evidence="1">Multi-pass membrane protein</topology>
    </subcellularLocation>
</comment>
<organism evidence="9">
    <name type="scientific">Rouxiella sp. WC2420</name>
    <dbReference type="NCBI Taxonomy" id="3234145"/>
    <lineage>
        <taxon>Bacteria</taxon>
        <taxon>Pseudomonadati</taxon>
        <taxon>Pseudomonadota</taxon>
        <taxon>Gammaproteobacteria</taxon>
        <taxon>Enterobacterales</taxon>
        <taxon>Yersiniaceae</taxon>
        <taxon>Rouxiella</taxon>
    </lineage>
</organism>
<feature type="transmembrane region" description="Helical" evidence="7">
    <location>
        <begin position="66"/>
        <end position="90"/>
    </location>
</feature>
<evidence type="ECO:0000259" key="8">
    <source>
        <dbReference type="PROSITE" id="PS50850"/>
    </source>
</evidence>
<name>A0AB39VKN8_9GAMM</name>
<feature type="transmembrane region" description="Helical" evidence="7">
    <location>
        <begin position="257"/>
        <end position="281"/>
    </location>
</feature>
<feature type="transmembrane region" description="Helical" evidence="7">
    <location>
        <begin position="44"/>
        <end position="60"/>
    </location>
</feature>